<name>A0A5E4WCY4_9BURK</name>
<dbReference type="EMBL" id="CABPSJ010000004">
    <property type="protein sequence ID" value="VVE22937.1"/>
    <property type="molecule type" value="Genomic_DNA"/>
</dbReference>
<dbReference type="Pfam" id="PF00903">
    <property type="entry name" value="Glyoxalase"/>
    <property type="match status" value="1"/>
</dbReference>
<evidence type="ECO:0000313" key="2">
    <source>
        <dbReference type="EMBL" id="VVE22937.1"/>
    </source>
</evidence>
<organism evidence="2 3">
    <name type="scientific">Pandoraea communis</name>
    <dbReference type="NCBI Taxonomy" id="2508297"/>
    <lineage>
        <taxon>Bacteria</taxon>
        <taxon>Pseudomonadati</taxon>
        <taxon>Pseudomonadota</taxon>
        <taxon>Betaproteobacteria</taxon>
        <taxon>Burkholderiales</taxon>
        <taxon>Burkholderiaceae</taxon>
        <taxon>Pandoraea</taxon>
    </lineage>
</organism>
<evidence type="ECO:0000259" key="1">
    <source>
        <dbReference type="Pfam" id="PF00903"/>
    </source>
</evidence>
<dbReference type="AlphaFoldDB" id="A0A5E4WCY4"/>
<protein>
    <submittedName>
        <fullName evidence="2">Glyoxalase</fullName>
    </submittedName>
</protein>
<feature type="domain" description="Glyoxalase/fosfomycin resistance/dioxygenase" evidence="1">
    <location>
        <begin position="2"/>
        <end position="41"/>
    </location>
</feature>
<sequence length="61" mass="6738">MADATALCAYLKAHDVLIVKGIRNADFGLRCFVFADPDGNASMSASPSRAIERRWLRNRVV</sequence>
<dbReference type="Gene3D" id="3.30.720.110">
    <property type="match status" value="1"/>
</dbReference>
<reference evidence="2 3" key="1">
    <citation type="submission" date="2019-08" db="EMBL/GenBank/DDBJ databases">
        <authorList>
            <person name="Peeters C."/>
        </authorList>
    </citation>
    <scope>NUCLEOTIDE SEQUENCE [LARGE SCALE GENOMIC DNA]</scope>
    <source>
        <strain evidence="2 3">LMG 31110</strain>
    </source>
</reference>
<accession>A0A5E4WCY4</accession>
<gene>
    <name evidence="2" type="ORF">PCO31110_03275</name>
</gene>
<evidence type="ECO:0000313" key="3">
    <source>
        <dbReference type="Proteomes" id="UP000337189"/>
    </source>
</evidence>
<dbReference type="Proteomes" id="UP000337189">
    <property type="component" value="Unassembled WGS sequence"/>
</dbReference>
<dbReference type="InterPro" id="IPR029068">
    <property type="entry name" value="Glyas_Bleomycin-R_OHBP_Dase"/>
</dbReference>
<dbReference type="SUPFAM" id="SSF54593">
    <property type="entry name" value="Glyoxalase/Bleomycin resistance protein/Dihydroxybiphenyl dioxygenase"/>
    <property type="match status" value="1"/>
</dbReference>
<dbReference type="RefSeq" id="WP_370855833.1">
    <property type="nucleotide sequence ID" value="NZ_CABPSJ010000004.1"/>
</dbReference>
<dbReference type="InterPro" id="IPR004360">
    <property type="entry name" value="Glyas_Fos-R_dOase_dom"/>
</dbReference>
<proteinExistence type="predicted"/>